<accession>A0A812QCM3</accession>
<evidence type="ECO:0000313" key="2">
    <source>
        <dbReference type="EMBL" id="CAE7387344.1"/>
    </source>
</evidence>
<dbReference type="EMBL" id="CAJNJA010016748">
    <property type="protein sequence ID" value="CAE7387344.1"/>
    <property type="molecule type" value="Genomic_DNA"/>
</dbReference>
<name>A0A812QCM3_9DINO</name>
<sequence>MGVEGMRSILEERSASFSSFVNADTGPVPVAGAAPLPTSLLSLASRLEDLTSSIPTLDSSLCGNGWQSKAQDVASQLDGQDMGVRSKSRFRRRTSSLLPQLR</sequence>
<gene>
    <name evidence="2" type="ORF">SNEC2469_LOCUS10514</name>
</gene>
<organism evidence="2 3">
    <name type="scientific">Symbiodinium necroappetens</name>
    <dbReference type="NCBI Taxonomy" id="1628268"/>
    <lineage>
        <taxon>Eukaryota</taxon>
        <taxon>Sar</taxon>
        <taxon>Alveolata</taxon>
        <taxon>Dinophyceae</taxon>
        <taxon>Suessiales</taxon>
        <taxon>Symbiodiniaceae</taxon>
        <taxon>Symbiodinium</taxon>
    </lineage>
</organism>
<evidence type="ECO:0000256" key="1">
    <source>
        <dbReference type="SAM" id="MobiDB-lite"/>
    </source>
</evidence>
<proteinExistence type="predicted"/>
<dbReference type="AlphaFoldDB" id="A0A812QCM3"/>
<feature type="region of interest" description="Disordered" evidence="1">
    <location>
        <begin position="72"/>
        <end position="102"/>
    </location>
</feature>
<protein>
    <submittedName>
        <fullName evidence="2">Uncharacterized protein</fullName>
    </submittedName>
</protein>
<comment type="caution">
    <text evidence="2">The sequence shown here is derived from an EMBL/GenBank/DDBJ whole genome shotgun (WGS) entry which is preliminary data.</text>
</comment>
<evidence type="ECO:0000313" key="3">
    <source>
        <dbReference type="Proteomes" id="UP000601435"/>
    </source>
</evidence>
<dbReference type="OrthoDB" id="10361872at2759"/>
<reference evidence="2" key="1">
    <citation type="submission" date="2021-02" db="EMBL/GenBank/DDBJ databases">
        <authorList>
            <person name="Dougan E. K."/>
            <person name="Rhodes N."/>
            <person name="Thang M."/>
            <person name="Chan C."/>
        </authorList>
    </citation>
    <scope>NUCLEOTIDE SEQUENCE</scope>
</reference>
<keyword evidence="3" id="KW-1185">Reference proteome</keyword>
<dbReference type="Proteomes" id="UP000601435">
    <property type="component" value="Unassembled WGS sequence"/>
</dbReference>